<keyword evidence="3" id="KW-1185">Reference proteome</keyword>
<proteinExistence type="predicted"/>
<dbReference type="STRING" id="1313296.SAMN05661091_0879"/>
<reference evidence="2 3" key="1">
    <citation type="submission" date="2017-04" db="EMBL/GenBank/DDBJ databases">
        <authorList>
            <person name="Afonso C.L."/>
            <person name="Miller P.J."/>
            <person name="Scott M.A."/>
            <person name="Spackman E."/>
            <person name="Goraichik I."/>
            <person name="Dimitrov K.M."/>
            <person name="Suarez D.L."/>
            <person name="Swayne D.E."/>
        </authorList>
    </citation>
    <scope>NUCLEOTIDE SEQUENCE [LARGE SCALE GENOMIC DNA]</scope>
    <source>
        <strain evidence="2 3">N3/975</strain>
    </source>
</reference>
<evidence type="ECO:0000256" key="1">
    <source>
        <dbReference type="SAM" id="Coils"/>
    </source>
</evidence>
<keyword evidence="1" id="KW-0175">Coiled coil</keyword>
<dbReference type="EMBL" id="LT840184">
    <property type="protein sequence ID" value="SMF72520.1"/>
    <property type="molecule type" value="Genomic_DNA"/>
</dbReference>
<accession>A0A1X7GP52</accession>
<protein>
    <submittedName>
        <fullName evidence="2">Uncharacterized protein</fullName>
    </submittedName>
</protein>
<evidence type="ECO:0000313" key="3">
    <source>
        <dbReference type="Proteomes" id="UP000192940"/>
    </source>
</evidence>
<name>A0A1X7GP52_9BACL</name>
<dbReference type="AlphaFoldDB" id="A0A1X7GP52"/>
<dbReference type="RefSeq" id="WP_208917925.1">
    <property type="nucleotide sequence ID" value="NZ_LT840184.1"/>
</dbReference>
<gene>
    <name evidence="2" type="ORF">SAMN05661091_0879</name>
</gene>
<evidence type="ECO:0000313" key="2">
    <source>
        <dbReference type="EMBL" id="SMF72520.1"/>
    </source>
</evidence>
<sequence>MYIIYDQKSDSTGIVNEVIFIPTVSDGARPGRDIGNKPMIYPENIPGMSSRLMINLETDELYYDYYAPETIEMKIQNLEKENADLKAQLTEAQSATLELHESQTTQDAKIVEANNATLELYELIAQGGTV</sequence>
<feature type="coiled-coil region" evidence="1">
    <location>
        <begin position="68"/>
        <end position="98"/>
    </location>
</feature>
<organism evidence="2 3">
    <name type="scientific">Paenibacillus uliginis N3/975</name>
    <dbReference type="NCBI Taxonomy" id="1313296"/>
    <lineage>
        <taxon>Bacteria</taxon>
        <taxon>Bacillati</taxon>
        <taxon>Bacillota</taxon>
        <taxon>Bacilli</taxon>
        <taxon>Bacillales</taxon>
        <taxon>Paenibacillaceae</taxon>
        <taxon>Paenibacillus</taxon>
    </lineage>
</organism>
<dbReference type="Proteomes" id="UP000192940">
    <property type="component" value="Chromosome I"/>
</dbReference>